<keyword evidence="5" id="KW-1185">Reference proteome</keyword>
<dbReference type="Proteomes" id="UP000286246">
    <property type="component" value="Unassembled WGS sequence"/>
</dbReference>
<name>A0A420AQE5_SPHD1</name>
<keyword evidence="1" id="KW-0472">Membrane</keyword>
<evidence type="ECO:0000313" key="5">
    <source>
        <dbReference type="Proteomes" id="UP000286246"/>
    </source>
</evidence>
<dbReference type="InterPro" id="IPR006860">
    <property type="entry name" value="FecR"/>
</dbReference>
<dbReference type="GO" id="GO:0016989">
    <property type="term" value="F:sigma factor antagonist activity"/>
    <property type="evidence" value="ECO:0007669"/>
    <property type="project" value="TreeGrafter"/>
</dbReference>
<dbReference type="AlphaFoldDB" id="A0A420AQE5"/>
<evidence type="ECO:0000259" key="2">
    <source>
        <dbReference type="Pfam" id="PF04773"/>
    </source>
</evidence>
<gene>
    <name evidence="4" type="ORF">DFQ12_3853</name>
</gene>
<accession>A0A420AQE5</accession>
<keyword evidence="1" id="KW-1133">Transmembrane helix</keyword>
<evidence type="ECO:0000313" key="4">
    <source>
        <dbReference type="EMBL" id="RKE46704.1"/>
    </source>
</evidence>
<dbReference type="InterPro" id="IPR012373">
    <property type="entry name" value="Ferrdict_sens_TM"/>
</dbReference>
<dbReference type="Pfam" id="PF16344">
    <property type="entry name" value="FecR_C"/>
    <property type="match status" value="1"/>
</dbReference>
<dbReference type="InterPro" id="IPR032508">
    <property type="entry name" value="FecR_C"/>
</dbReference>
<dbReference type="Pfam" id="PF04773">
    <property type="entry name" value="FecR"/>
    <property type="match status" value="1"/>
</dbReference>
<protein>
    <submittedName>
        <fullName evidence="4">FecR family protein</fullName>
    </submittedName>
</protein>
<feature type="domain" description="FecR protein" evidence="2">
    <location>
        <begin position="185"/>
        <end position="281"/>
    </location>
</feature>
<sequence length="395" mass="45200">MKTTLEIAILIKKQIEGIITSEETKELRKWAQEDPENELFLKEVLSNDNVFDDVLAYMEFRQQLGDTWISNFKQNTSEKILRGQKKENKGFRLRWIGYAAAILIAFLAYQFFYVNDRTSPSEQFDLAKVEPGTNKAELTLSDGHKISLRADKDGISGDQHLTYSDGTPLFSLDKEKLSKMTANIVVPCGGKYQVTLPDGTKVWLNSSSKLTYPLVFQEDKRVVRLEGEAYFEVDRIIRNGEKKKFIVQTQDQNIEVTGTEFNVSAYDDDKRTVTTLVNGAITILSGNRRMAMRPNEQATLSEKGIVKKNVDVQHFIAWKNDKFLFYETGLTDVMRAISRWYNIEVIFPEQVPSTFLYGEIGRDKKLVEVLRLLEKSGVKFKAELKGSHPKLIILP</sequence>
<reference evidence="4 5" key="1">
    <citation type="submission" date="2018-09" db="EMBL/GenBank/DDBJ databases">
        <title>Genomic Encyclopedia of Type Strains, Phase III (KMG-III): the genomes of soil and plant-associated and newly described type strains.</title>
        <authorList>
            <person name="Whitman W."/>
        </authorList>
    </citation>
    <scope>NUCLEOTIDE SEQUENCE [LARGE SCALE GENOMIC DNA]</scope>
    <source>
        <strain evidence="4 5">CECT 7938</strain>
    </source>
</reference>
<organism evidence="4 5">
    <name type="scientific">Sphingobacterium detergens</name>
    <dbReference type="NCBI Taxonomy" id="1145106"/>
    <lineage>
        <taxon>Bacteria</taxon>
        <taxon>Pseudomonadati</taxon>
        <taxon>Bacteroidota</taxon>
        <taxon>Sphingobacteriia</taxon>
        <taxon>Sphingobacteriales</taxon>
        <taxon>Sphingobacteriaceae</taxon>
        <taxon>Sphingobacterium</taxon>
    </lineage>
</organism>
<evidence type="ECO:0000256" key="1">
    <source>
        <dbReference type="SAM" id="Phobius"/>
    </source>
</evidence>
<keyword evidence="1" id="KW-0812">Transmembrane</keyword>
<evidence type="ECO:0000259" key="3">
    <source>
        <dbReference type="Pfam" id="PF16344"/>
    </source>
</evidence>
<dbReference type="Gene3D" id="2.60.120.1440">
    <property type="match status" value="1"/>
</dbReference>
<feature type="transmembrane region" description="Helical" evidence="1">
    <location>
        <begin position="95"/>
        <end position="114"/>
    </location>
</feature>
<dbReference type="EMBL" id="RAPY01000004">
    <property type="protein sequence ID" value="RKE46704.1"/>
    <property type="molecule type" value="Genomic_DNA"/>
</dbReference>
<dbReference type="RefSeq" id="WP_120260580.1">
    <property type="nucleotide sequence ID" value="NZ_RAPY01000004.1"/>
</dbReference>
<proteinExistence type="predicted"/>
<dbReference type="Gene3D" id="3.55.50.30">
    <property type="match status" value="1"/>
</dbReference>
<dbReference type="OrthoDB" id="1099963at2"/>
<comment type="caution">
    <text evidence="4">The sequence shown here is derived from an EMBL/GenBank/DDBJ whole genome shotgun (WGS) entry which is preliminary data.</text>
</comment>
<feature type="domain" description="Protein FecR C-terminal" evidence="3">
    <location>
        <begin position="322"/>
        <end position="382"/>
    </location>
</feature>
<dbReference type="PANTHER" id="PTHR30273:SF2">
    <property type="entry name" value="PROTEIN FECR"/>
    <property type="match status" value="1"/>
</dbReference>
<dbReference type="PANTHER" id="PTHR30273">
    <property type="entry name" value="PERIPLASMIC SIGNAL SENSOR AND SIGMA FACTOR ACTIVATOR FECR-RELATED"/>
    <property type="match status" value="1"/>
</dbReference>